<dbReference type="OrthoDB" id="288942at2759"/>
<protein>
    <submittedName>
        <fullName evidence="1">Uncharacterized protein</fullName>
    </submittedName>
</protein>
<gene>
    <name evidence="1" type="ORF">K443DRAFT_674030</name>
</gene>
<dbReference type="AlphaFoldDB" id="A0A0C9XNH4"/>
<dbReference type="EMBL" id="KN838551">
    <property type="protein sequence ID" value="KIK06746.1"/>
    <property type="molecule type" value="Genomic_DNA"/>
</dbReference>
<evidence type="ECO:0000313" key="1">
    <source>
        <dbReference type="EMBL" id="KIK06746.1"/>
    </source>
</evidence>
<reference evidence="1 2" key="1">
    <citation type="submission" date="2014-04" db="EMBL/GenBank/DDBJ databases">
        <authorList>
            <consortium name="DOE Joint Genome Institute"/>
            <person name="Kuo A."/>
            <person name="Kohler A."/>
            <person name="Nagy L.G."/>
            <person name="Floudas D."/>
            <person name="Copeland A."/>
            <person name="Barry K.W."/>
            <person name="Cichocki N."/>
            <person name="Veneault-Fourrey C."/>
            <person name="LaButti K."/>
            <person name="Lindquist E.A."/>
            <person name="Lipzen A."/>
            <person name="Lundell T."/>
            <person name="Morin E."/>
            <person name="Murat C."/>
            <person name="Sun H."/>
            <person name="Tunlid A."/>
            <person name="Henrissat B."/>
            <person name="Grigoriev I.V."/>
            <person name="Hibbett D.S."/>
            <person name="Martin F."/>
            <person name="Nordberg H.P."/>
            <person name="Cantor M.N."/>
            <person name="Hua S.X."/>
        </authorList>
    </citation>
    <scope>NUCLEOTIDE SEQUENCE [LARGE SCALE GENOMIC DNA]</scope>
    <source>
        <strain evidence="1 2">LaAM-08-1</strain>
    </source>
</reference>
<dbReference type="Proteomes" id="UP000054477">
    <property type="component" value="Unassembled WGS sequence"/>
</dbReference>
<evidence type="ECO:0000313" key="2">
    <source>
        <dbReference type="Proteomes" id="UP000054477"/>
    </source>
</evidence>
<name>A0A0C9XNH4_9AGAR</name>
<organism evidence="1 2">
    <name type="scientific">Laccaria amethystina LaAM-08-1</name>
    <dbReference type="NCBI Taxonomy" id="1095629"/>
    <lineage>
        <taxon>Eukaryota</taxon>
        <taxon>Fungi</taxon>
        <taxon>Dikarya</taxon>
        <taxon>Basidiomycota</taxon>
        <taxon>Agaricomycotina</taxon>
        <taxon>Agaricomycetes</taxon>
        <taxon>Agaricomycetidae</taxon>
        <taxon>Agaricales</taxon>
        <taxon>Agaricineae</taxon>
        <taxon>Hydnangiaceae</taxon>
        <taxon>Laccaria</taxon>
    </lineage>
</organism>
<feature type="non-terminal residue" evidence="1">
    <location>
        <position position="65"/>
    </location>
</feature>
<proteinExistence type="predicted"/>
<reference evidence="2" key="2">
    <citation type="submission" date="2015-01" db="EMBL/GenBank/DDBJ databases">
        <title>Evolutionary Origins and Diversification of the Mycorrhizal Mutualists.</title>
        <authorList>
            <consortium name="DOE Joint Genome Institute"/>
            <consortium name="Mycorrhizal Genomics Consortium"/>
            <person name="Kohler A."/>
            <person name="Kuo A."/>
            <person name="Nagy L.G."/>
            <person name="Floudas D."/>
            <person name="Copeland A."/>
            <person name="Barry K.W."/>
            <person name="Cichocki N."/>
            <person name="Veneault-Fourrey C."/>
            <person name="LaButti K."/>
            <person name="Lindquist E.A."/>
            <person name="Lipzen A."/>
            <person name="Lundell T."/>
            <person name="Morin E."/>
            <person name="Murat C."/>
            <person name="Riley R."/>
            <person name="Ohm R."/>
            <person name="Sun H."/>
            <person name="Tunlid A."/>
            <person name="Henrissat B."/>
            <person name="Grigoriev I.V."/>
            <person name="Hibbett D.S."/>
            <person name="Martin F."/>
        </authorList>
    </citation>
    <scope>NUCLEOTIDE SEQUENCE [LARGE SCALE GENOMIC DNA]</scope>
    <source>
        <strain evidence="2">LaAM-08-1</strain>
    </source>
</reference>
<dbReference type="HOGENOM" id="CLU_2855900_0_0_1"/>
<accession>A0A0C9XNH4</accession>
<keyword evidence="2" id="KW-1185">Reference proteome</keyword>
<sequence>MGLSGKNCKRRDTEGMRFITFRSRTEMMSTLLSRLFTPGTPVAVPLGQDGYNRHYDHVRATFVVL</sequence>